<dbReference type="Pfam" id="PF00580">
    <property type="entry name" value="UvrD-helicase"/>
    <property type="match status" value="1"/>
</dbReference>
<evidence type="ECO:0000256" key="7">
    <source>
        <dbReference type="ARBA" id="ARBA00022839"/>
    </source>
</evidence>
<keyword evidence="3 15" id="KW-0547">Nucleotide-binding</keyword>
<comment type="catalytic activity">
    <reaction evidence="14 15">
        <text>ATP + H2O = ADP + phosphate + H(+)</text>
        <dbReference type="Rhea" id="RHEA:13065"/>
        <dbReference type="ChEBI" id="CHEBI:15377"/>
        <dbReference type="ChEBI" id="CHEBI:15378"/>
        <dbReference type="ChEBI" id="CHEBI:30616"/>
        <dbReference type="ChEBI" id="CHEBI:43474"/>
        <dbReference type="ChEBI" id="CHEBI:456216"/>
        <dbReference type="EC" id="5.6.2.4"/>
    </reaction>
</comment>
<feature type="region of interest" description="DNA-binding and helicase activity, interacts with RecC" evidence="15">
    <location>
        <begin position="1"/>
        <end position="888"/>
    </location>
</feature>
<dbReference type="RefSeq" id="WP_184040226.1">
    <property type="nucleotide sequence ID" value="NZ_JACHHY010000016.1"/>
</dbReference>
<name>A0A840MRK1_9PROT</name>
<dbReference type="EMBL" id="JACHHY010000016">
    <property type="protein sequence ID" value="MBB5019412.1"/>
    <property type="molecule type" value="Genomic_DNA"/>
</dbReference>
<dbReference type="InterPro" id="IPR014016">
    <property type="entry name" value="UvrD-like_ATP-bd"/>
</dbReference>
<dbReference type="EC" id="3.1.11.5" evidence="15"/>
<evidence type="ECO:0000256" key="6">
    <source>
        <dbReference type="ARBA" id="ARBA00022806"/>
    </source>
</evidence>
<feature type="domain" description="UvrD-like helicase C-terminal" evidence="18">
    <location>
        <begin position="485"/>
        <end position="765"/>
    </location>
</feature>
<dbReference type="InterPro" id="IPR011604">
    <property type="entry name" value="PDDEXK-like_dom_sf"/>
</dbReference>
<organism evidence="19 20">
    <name type="scientific">Chitinivorax tropicus</name>
    <dbReference type="NCBI Taxonomy" id="714531"/>
    <lineage>
        <taxon>Bacteria</taxon>
        <taxon>Pseudomonadati</taxon>
        <taxon>Pseudomonadota</taxon>
        <taxon>Betaproteobacteria</taxon>
        <taxon>Chitinivorax</taxon>
    </lineage>
</organism>
<keyword evidence="2 15" id="KW-0479">Metal-binding</keyword>
<dbReference type="CDD" id="cd22352">
    <property type="entry name" value="RecB_C-like"/>
    <property type="match status" value="1"/>
</dbReference>
<evidence type="ECO:0000256" key="11">
    <source>
        <dbReference type="ARBA" id="ARBA00023204"/>
    </source>
</evidence>
<evidence type="ECO:0000313" key="20">
    <source>
        <dbReference type="Proteomes" id="UP000575898"/>
    </source>
</evidence>
<reference evidence="19 20" key="1">
    <citation type="submission" date="2020-08" db="EMBL/GenBank/DDBJ databases">
        <title>Genomic Encyclopedia of Type Strains, Phase IV (KMG-IV): sequencing the most valuable type-strain genomes for metagenomic binning, comparative biology and taxonomic classification.</title>
        <authorList>
            <person name="Goeker M."/>
        </authorList>
    </citation>
    <scope>NUCLEOTIDE SEQUENCE [LARGE SCALE GENOMIC DNA]</scope>
    <source>
        <strain evidence="19 20">DSM 27165</strain>
    </source>
</reference>
<keyword evidence="8 15" id="KW-0067">ATP-binding</keyword>
<sequence>MPDSVLPLDVFTVPLDRVSLIEASAGTGKTWTITGLYTRLILEHGLTVDQILVVTYTKAATAELRERVRARLVAMLRAFEQGHSADGFCQTLIDQYTGEQDLAIRRLTRAISSFDDAAIHTIHGFCQRVLRDAAFESGTDFDAELLTDEHGLLIEAVADFWRREVGEATGAWAAWLADKQQTPDSWLLDIAPHIGKQDFLSLIDMEEPADNTTLQAQLHNALNAAHEGWFEEGDAAKALLLAFDEQEGFNTSHKGDKLQALINELDTWVAEPPSTVPNAALALSDSGLYQGFNKRKKKLAPPSHPVFRLFEAVREAHDAMRSSFEIRLAKLKNRLLAHCNAALVQSKQTRRQLSYHDLLNKLAEALRGDNGPHLAEHIRDTYRAALIDEFQDTDPVQYDIFRHVYVGQALPVFLVGDPKQAIYSFRGADIYTYLAARQATDAQYTLNTNQRSLPGLVRAVNALFSAKQNPLPFLDEGIGFQGVQAAEKSRAELVVPGDPATAFRFLMLPQAFSDKQAPTKWGKTDANHQAAASTASEIVRLLNLAAQGQARIAGEEQGRAVDRPLGGGDIAVLVPSHRQASLIHEALAARGVPSVRQGQDSVFATTEARQWLCVLQAILQPAREPLLRAALATELMGLDAAQIAALQDQEQLWEQWLARFAHWHRLWREHGFMHMFRDWLDQPGPDQYNVSQRVLAFFDGERRLTNLLHLAELTQVENRRRAGLDSVLAWFEQQCAQPEKSEEKLMRLESDADRVRIVTIHTSKGLEYPIVFCPFLWDGKLMHPNESAIAFHDEQGRARLNFGLGDIDQHKRMASRERLAEKLRLLYVALTRAKHRCYVVWGQIDTPSATSNDDKPSEGLHTSALAWLLHPPTDIGKAPGPVLLARIRERLAGISREQILLDVERFAARTDGATDILTADINDARYQPAPSPAIALQAATLKRALAARWRVSSFSAIASHGPVIAHEAPDHDAVSPVVEPLVRPVSDHPMADFPRGAVPGTCLHAVFEHWEFTRQDDAALAEHVSTQLTAHGIDTGWTAAVCDMVHTVLNACLPPPDSPMQGTIPQLGLMLDTPGSIRLHTITPNRRMAELEFTYHLRRFDMAGLRGVLREKSHKLPKVFIDALNRLSFQQVEGYMKGFMDLVFEQDGRYYILDWKSNWLGPRLADYTADRLLQAMAQHHYYLQYLIYTVALHRFLGQRIAGYQYETHFGGVYYLFLRGVTPDGRLGVFQDRPGEALIEALDHWMRQE</sequence>
<comment type="similarity">
    <text evidence="15">Belongs to the helicase family. UvrD subfamily.</text>
</comment>
<evidence type="ECO:0000256" key="14">
    <source>
        <dbReference type="ARBA" id="ARBA00048988"/>
    </source>
</evidence>
<feature type="binding site" evidence="15">
    <location>
        <position position="1141"/>
    </location>
    <ligand>
        <name>Mg(2+)</name>
        <dbReference type="ChEBI" id="CHEBI:18420"/>
    </ligand>
</feature>
<dbReference type="InterPro" id="IPR011335">
    <property type="entry name" value="Restrct_endonuc-II-like"/>
</dbReference>
<dbReference type="SUPFAM" id="SSF52540">
    <property type="entry name" value="P-loop containing nucleoside triphosphate hydrolases"/>
    <property type="match status" value="1"/>
</dbReference>
<keyword evidence="1 15" id="KW-0540">Nuclease</keyword>
<evidence type="ECO:0000256" key="12">
    <source>
        <dbReference type="ARBA" id="ARBA00023235"/>
    </source>
</evidence>
<dbReference type="Gene3D" id="3.90.320.10">
    <property type="match status" value="1"/>
</dbReference>
<evidence type="ECO:0000256" key="5">
    <source>
        <dbReference type="ARBA" id="ARBA00022801"/>
    </source>
</evidence>
<dbReference type="GO" id="GO:0009338">
    <property type="term" value="C:exodeoxyribonuclease V complex"/>
    <property type="evidence" value="ECO:0007669"/>
    <property type="project" value="TreeGrafter"/>
</dbReference>
<dbReference type="EC" id="5.6.2.4" evidence="15"/>
<feature type="binding site" evidence="15">
    <location>
        <position position="1004"/>
    </location>
    <ligand>
        <name>Mg(2+)</name>
        <dbReference type="ChEBI" id="CHEBI:18420"/>
    </ligand>
</feature>
<comment type="function">
    <text evidence="15">A helicase/nuclease that prepares dsDNA breaks (DSB) for recombinational DNA repair. Binds to DSBs and unwinds DNA via a highly rapid and processive ATP-dependent bidirectional helicase activity. Unwinds dsDNA until it encounters a Chi (crossover hotspot instigator) sequence from the 3' direction. Cuts ssDNA a few nucleotides 3' to the Chi site. The properties and activities of the enzyme are changed at Chi. The Chi-altered holoenzyme produces a long 3'-ssDNA overhang and facilitates RecA-binding to the ssDNA for homologous DNA recombination and repair. Holoenzyme degrades any linearized DNA that is unable to undergo homologous recombination. In the holoenzyme this subunit contributes ATPase, 3'-5' helicase, exonuclease activity and loads RecA onto ssDNA.</text>
</comment>
<dbReference type="SUPFAM" id="SSF52980">
    <property type="entry name" value="Restriction endonuclease-like"/>
    <property type="match status" value="1"/>
</dbReference>
<protein>
    <recommendedName>
        <fullName evidence="15">RecBCD enzyme subunit RecB</fullName>
        <ecNumber evidence="15">3.1.11.5</ecNumber>
        <ecNumber evidence="15">5.6.2.4</ecNumber>
    </recommendedName>
    <alternativeName>
        <fullName evidence="15">DNA 3'-5' helicase subunit RecB</fullName>
    </alternativeName>
    <alternativeName>
        <fullName evidence="15">Exonuclease V subunit RecB</fullName>
        <shortName evidence="15">ExoV subunit RecB</shortName>
    </alternativeName>
    <alternativeName>
        <fullName evidence="15">Helicase/nuclease RecBCD subunit RecB</fullName>
    </alternativeName>
</protein>
<evidence type="ECO:0000256" key="16">
    <source>
        <dbReference type="PROSITE-ProRule" id="PRU00560"/>
    </source>
</evidence>
<evidence type="ECO:0000256" key="10">
    <source>
        <dbReference type="ARBA" id="ARBA00023125"/>
    </source>
</evidence>
<dbReference type="GO" id="GO:0043138">
    <property type="term" value="F:3'-5' DNA helicase activity"/>
    <property type="evidence" value="ECO:0007669"/>
    <property type="project" value="UniProtKB-UniRule"/>
</dbReference>
<keyword evidence="6 15" id="KW-0347">Helicase</keyword>
<dbReference type="Pfam" id="PF13361">
    <property type="entry name" value="UvrD_C"/>
    <property type="match status" value="1"/>
</dbReference>
<dbReference type="InterPro" id="IPR027417">
    <property type="entry name" value="P-loop_NTPase"/>
</dbReference>
<keyword evidence="11 15" id="KW-0234">DNA repair</keyword>
<evidence type="ECO:0000256" key="8">
    <source>
        <dbReference type="ARBA" id="ARBA00022840"/>
    </source>
</evidence>
<dbReference type="GO" id="GO:0005524">
    <property type="term" value="F:ATP binding"/>
    <property type="evidence" value="ECO:0007669"/>
    <property type="project" value="UniProtKB-UniRule"/>
</dbReference>
<dbReference type="Gene3D" id="1.10.3170.10">
    <property type="entry name" value="Recbcd, chain B, domain 2"/>
    <property type="match status" value="1"/>
</dbReference>
<dbReference type="PANTHER" id="PTHR11070:SF23">
    <property type="entry name" value="RECBCD ENZYME SUBUNIT RECB"/>
    <property type="match status" value="1"/>
</dbReference>
<dbReference type="InterPro" id="IPR000212">
    <property type="entry name" value="DNA_helicase_UvrD/REP"/>
</dbReference>
<dbReference type="InterPro" id="IPR004586">
    <property type="entry name" value="RecB"/>
</dbReference>
<keyword evidence="7 15" id="KW-0269">Exonuclease</keyword>
<feature type="active site" description="For nuclease activity" evidence="15">
    <location>
        <position position="1154"/>
    </location>
</feature>
<evidence type="ECO:0000259" key="18">
    <source>
        <dbReference type="PROSITE" id="PS51217"/>
    </source>
</evidence>
<evidence type="ECO:0000256" key="13">
    <source>
        <dbReference type="ARBA" id="ARBA00034617"/>
    </source>
</evidence>
<comment type="caution">
    <text evidence="19">The sequence shown here is derived from an EMBL/GenBank/DDBJ whole genome shotgun (WGS) entry which is preliminary data.</text>
</comment>
<accession>A0A840MRK1</accession>
<dbReference type="GO" id="GO:0000287">
    <property type="term" value="F:magnesium ion binding"/>
    <property type="evidence" value="ECO:0007669"/>
    <property type="project" value="UniProtKB-UniRule"/>
</dbReference>
<keyword evidence="4 15" id="KW-0227">DNA damage</keyword>
<evidence type="ECO:0000313" key="19">
    <source>
        <dbReference type="EMBL" id="MBB5019412.1"/>
    </source>
</evidence>
<feature type="binding site" evidence="15">
    <location>
        <position position="1154"/>
    </location>
    <ligand>
        <name>Mg(2+)</name>
        <dbReference type="ChEBI" id="CHEBI:18420"/>
    </ligand>
</feature>
<dbReference type="GO" id="GO:0000724">
    <property type="term" value="P:double-strand break repair via homologous recombination"/>
    <property type="evidence" value="ECO:0007669"/>
    <property type="project" value="UniProtKB-UniRule"/>
</dbReference>
<dbReference type="PROSITE" id="PS51198">
    <property type="entry name" value="UVRD_HELICASE_ATP_BIND"/>
    <property type="match status" value="1"/>
</dbReference>
<dbReference type="AlphaFoldDB" id="A0A840MRK1"/>
<dbReference type="PANTHER" id="PTHR11070">
    <property type="entry name" value="UVRD / RECB / PCRA DNA HELICASE FAMILY MEMBER"/>
    <property type="match status" value="1"/>
</dbReference>
<comment type="catalytic activity">
    <reaction evidence="13 15">
        <text>Couples ATP hydrolysis with the unwinding of duplex DNA by translocating in the 3'-5' direction.</text>
        <dbReference type="EC" id="5.6.2.4"/>
    </reaction>
</comment>
<evidence type="ECO:0000256" key="2">
    <source>
        <dbReference type="ARBA" id="ARBA00022723"/>
    </source>
</evidence>
<keyword evidence="9 15" id="KW-0460">Magnesium</keyword>
<feature type="binding site" evidence="16">
    <location>
        <begin position="23"/>
        <end position="30"/>
    </location>
    <ligand>
        <name>ATP</name>
        <dbReference type="ChEBI" id="CHEBI:30616"/>
    </ligand>
</feature>
<dbReference type="GO" id="GO:0008854">
    <property type="term" value="F:exodeoxyribonuclease V activity"/>
    <property type="evidence" value="ECO:0007669"/>
    <property type="project" value="UniProtKB-EC"/>
</dbReference>
<keyword evidence="10 15" id="KW-0238">DNA-binding</keyword>
<comment type="catalytic activity">
    <reaction evidence="15">
        <text>Exonucleolytic cleavage (in the presence of ATP) in either 5'- to 3'- or 3'- to 5'-direction to yield 5'-phosphooligonucleotides.</text>
        <dbReference type="EC" id="3.1.11.5"/>
    </reaction>
</comment>
<dbReference type="Gene3D" id="1.10.486.10">
    <property type="entry name" value="PCRA, domain 4"/>
    <property type="match status" value="1"/>
</dbReference>
<evidence type="ECO:0000256" key="3">
    <source>
        <dbReference type="ARBA" id="ARBA00022741"/>
    </source>
</evidence>
<dbReference type="NCBIfam" id="TIGR00609">
    <property type="entry name" value="recB"/>
    <property type="match status" value="1"/>
</dbReference>
<comment type="domain">
    <text evidence="15">The N-terminal DNA-binding domain is a ssDNA-dependent ATPase and has ATP-dependent 3'-5' helicase function. This domain interacts with RecC.</text>
</comment>
<comment type="cofactor">
    <cofactor evidence="15">
        <name>Mg(2+)</name>
        <dbReference type="ChEBI" id="CHEBI:18420"/>
    </cofactor>
    <text evidence="15">Binds 1 Mg(2+) ion per subunit.</text>
</comment>
<dbReference type="PROSITE" id="PS51217">
    <property type="entry name" value="UVRD_HELICASE_CTER"/>
    <property type="match status" value="1"/>
</dbReference>
<evidence type="ECO:0000256" key="9">
    <source>
        <dbReference type="ARBA" id="ARBA00022842"/>
    </source>
</evidence>
<dbReference type="Proteomes" id="UP000575898">
    <property type="component" value="Unassembled WGS sequence"/>
</dbReference>
<evidence type="ECO:0000256" key="15">
    <source>
        <dbReference type="HAMAP-Rule" id="MF_01485"/>
    </source>
</evidence>
<evidence type="ECO:0000259" key="17">
    <source>
        <dbReference type="PROSITE" id="PS51198"/>
    </source>
</evidence>
<dbReference type="HAMAP" id="MF_01485">
    <property type="entry name" value="RecB"/>
    <property type="match status" value="1"/>
</dbReference>
<dbReference type="InterPro" id="IPR014017">
    <property type="entry name" value="DNA_helicase_UvrD-like_C"/>
</dbReference>
<proteinExistence type="inferred from homology"/>
<feature type="region of interest" description="Nuclease activity, interacts with RecD and RecA" evidence="15">
    <location>
        <begin position="948"/>
        <end position="1248"/>
    </location>
</feature>
<gene>
    <name evidence="15" type="primary">recB</name>
    <name evidence="19" type="ORF">HNQ59_002713</name>
</gene>
<comment type="domain">
    <text evidence="15">The C-terminal domain has nuclease activity and interacts with RecD. It interacts with RecA, facilitating its loading onto ssDNA.</text>
</comment>
<evidence type="ECO:0000256" key="1">
    <source>
        <dbReference type="ARBA" id="ARBA00022722"/>
    </source>
</evidence>
<dbReference type="Gene3D" id="3.40.50.300">
    <property type="entry name" value="P-loop containing nucleotide triphosphate hydrolases"/>
    <property type="match status" value="2"/>
</dbReference>
<keyword evidence="12 15" id="KW-0413">Isomerase</keyword>
<keyword evidence="20" id="KW-1185">Reference proteome</keyword>
<evidence type="ECO:0000256" key="4">
    <source>
        <dbReference type="ARBA" id="ARBA00022763"/>
    </source>
</evidence>
<dbReference type="GO" id="GO:0003677">
    <property type="term" value="F:DNA binding"/>
    <property type="evidence" value="ECO:0007669"/>
    <property type="project" value="UniProtKB-UniRule"/>
</dbReference>
<feature type="domain" description="UvrD-like helicase ATP-binding" evidence="17">
    <location>
        <begin position="2"/>
        <end position="453"/>
    </location>
</feature>
<keyword evidence="5 15" id="KW-0378">Hydrolase</keyword>
<comment type="miscellaneous">
    <text evidence="15">In the RecBCD complex, RecB has a slow 3'-5' helicase, an exonuclease activity and loads RecA onto ssDNA, RecD has a fast 5'-3' helicase activity, while RecC stimulates the ATPase and processivity of the RecB helicase and contributes to recognition of the Chi site.</text>
</comment>
<comment type="subunit">
    <text evidence="15">Heterotrimer of RecB, RecC and RecD. All subunits contribute to DNA-binding. Interacts with RecA.</text>
</comment>
<dbReference type="GO" id="GO:0005829">
    <property type="term" value="C:cytosol"/>
    <property type="evidence" value="ECO:0007669"/>
    <property type="project" value="TreeGrafter"/>
</dbReference>